<evidence type="ECO:0000256" key="3">
    <source>
        <dbReference type="ARBA" id="ARBA00009504"/>
    </source>
</evidence>
<dbReference type="HAMAP" id="MF_01853">
    <property type="entry name" value="PelO"/>
    <property type="match status" value="1"/>
</dbReference>
<organism evidence="11 12">
    <name type="scientific">Methanobrevibacter filiformis</name>
    <dbReference type="NCBI Taxonomy" id="55758"/>
    <lineage>
        <taxon>Archaea</taxon>
        <taxon>Methanobacteriati</taxon>
        <taxon>Methanobacteriota</taxon>
        <taxon>Methanomada group</taxon>
        <taxon>Methanobacteria</taxon>
        <taxon>Methanobacteriales</taxon>
        <taxon>Methanobacteriaceae</taxon>
        <taxon>Methanobrevibacter</taxon>
    </lineage>
</organism>
<dbReference type="GO" id="GO:0070966">
    <property type="term" value="P:nuclear-transcribed mRNA catabolic process, no-go decay"/>
    <property type="evidence" value="ECO:0007669"/>
    <property type="project" value="InterPro"/>
</dbReference>
<dbReference type="RefSeq" id="WP_066972743.1">
    <property type="nucleotide sequence ID" value="NZ_LWMT01000236.1"/>
</dbReference>
<evidence type="ECO:0000259" key="10">
    <source>
        <dbReference type="SMART" id="SM01194"/>
    </source>
</evidence>
<proteinExistence type="inferred from homology"/>
<dbReference type="InterPro" id="IPR023521">
    <property type="entry name" value="Pelota_arc"/>
</dbReference>
<dbReference type="SUPFAM" id="SSF159065">
    <property type="entry name" value="Dom34/Pelota N-terminal domain-like"/>
    <property type="match status" value="1"/>
</dbReference>
<dbReference type="Gene3D" id="3.30.420.60">
    <property type="entry name" value="eRF1 domain 2"/>
    <property type="match status" value="1"/>
</dbReference>
<keyword evidence="8 9" id="KW-0378">Hydrolase</keyword>
<dbReference type="GO" id="GO:0005737">
    <property type="term" value="C:cytoplasm"/>
    <property type="evidence" value="ECO:0007669"/>
    <property type="project" value="UniProtKB-SubCell"/>
</dbReference>
<keyword evidence="6 9" id="KW-0479">Metal-binding</keyword>
<dbReference type="GO" id="GO:0004519">
    <property type="term" value="F:endonuclease activity"/>
    <property type="evidence" value="ECO:0007669"/>
    <property type="project" value="UniProtKB-UniRule"/>
</dbReference>
<dbReference type="InterPro" id="IPR005140">
    <property type="entry name" value="eRF1_Pelota-like_N"/>
</dbReference>
<feature type="domain" description="eRF1/Pelota-like N-terminal" evidence="10">
    <location>
        <begin position="1"/>
        <end position="130"/>
    </location>
</feature>
<reference evidence="11 12" key="1">
    <citation type="submission" date="2016-04" db="EMBL/GenBank/DDBJ databases">
        <title>Genome sequence of Methanobrevibacter filiformis DSM 11501.</title>
        <authorList>
            <person name="Poehlein A."/>
            <person name="Seedorf H."/>
            <person name="Daniel R."/>
        </authorList>
    </citation>
    <scope>NUCLEOTIDE SEQUENCE [LARGE SCALE GENOMIC DNA]</scope>
    <source>
        <strain evidence="11 12">DSM 11501</strain>
    </source>
</reference>
<dbReference type="GO" id="GO:0070481">
    <property type="term" value="P:nuclear-transcribed mRNA catabolic process, non-stop decay"/>
    <property type="evidence" value="ECO:0007669"/>
    <property type="project" value="InterPro"/>
</dbReference>
<dbReference type="AlphaFoldDB" id="A0A166AI06"/>
<evidence type="ECO:0000256" key="6">
    <source>
        <dbReference type="ARBA" id="ARBA00022723"/>
    </source>
</evidence>
<dbReference type="InterPro" id="IPR029064">
    <property type="entry name" value="Ribosomal_eL30-like_sf"/>
</dbReference>
<name>A0A166AI06_9EURY</name>
<keyword evidence="12" id="KW-1185">Reference proteome</keyword>
<evidence type="ECO:0000256" key="8">
    <source>
        <dbReference type="ARBA" id="ARBA00022801"/>
    </source>
</evidence>
<dbReference type="InterPro" id="IPR038069">
    <property type="entry name" value="Pelota/DOM34_N"/>
</dbReference>
<dbReference type="InterPro" id="IPR004405">
    <property type="entry name" value="TF_pelota"/>
</dbReference>
<dbReference type="InterPro" id="IPR058547">
    <property type="entry name" value="Pelota_N"/>
</dbReference>
<dbReference type="PANTHER" id="PTHR10853">
    <property type="entry name" value="PELOTA"/>
    <property type="match status" value="1"/>
</dbReference>
<comment type="cofactor">
    <cofactor evidence="1 9">
        <name>a divalent metal cation</name>
        <dbReference type="ChEBI" id="CHEBI:60240"/>
    </cofactor>
</comment>
<sequence length="353" mass="39370">MKIGYQDRKRGLMEIIPETLDDLWHLSHIIQEEDLVSAKTTRRIQDTTGDKLRSDRGIKKTFYLGVRVKSVSFHIFTGKLRVTGIIEKGPEDLIPLGSTHTIEVKLNNPLKITKEKWSHWTLKRLKKAIEASKKLSAIIIVLEDDVADMGLIRQFGVEYYGPIIGNISGKRIIDKNRNKEIDNFYKSIVDAILKFKDINNIIIAGPGFVKNGFHSYLADKYKDIAKKTILESTGAGGRSGIQEVLKKGTVEKLSSENIIAIEISKVNEVLEEIAKSSNKVVYGKKDTIYGVNIGAVDKLLVIDKIVRSEGLENIMEQVENTSGEVTVISSEHDGGKQLESLGGIAAILRYPLN</sequence>
<dbReference type="Gene3D" id="2.30.30.870">
    <property type="entry name" value="Pelota, domain A"/>
    <property type="match status" value="1"/>
</dbReference>
<evidence type="ECO:0000313" key="12">
    <source>
        <dbReference type="Proteomes" id="UP000077066"/>
    </source>
</evidence>
<keyword evidence="4 9" id="KW-0963">Cytoplasm</keyword>
<dbReference type="OrthoDB" id="31300at2157"/>
<dbReference type="NCBIfam" id="TIGR00111">
    <property type="entry name" value="pelota"/>
    <property type="match status" value="1"/>
</dbReference>
<gene>
    <name evidence="9" type="primary">pelA</name>
    <name evidence="11" type="ORF">MBFIL_12390</name>
</gene>
<dbReference type="Pfam" id="PF03464">
    <property type="entry name" value="eRF1_2"/>
    <property type="match status" value="1"/>
</dbReference>
<accession>A0A166AI06</accession>
<dbReference type="GO" id="GO:0046872">
    <property type="term" value="F:metal ion binding"/>
    <property type="evidence" value="ECO:0007669"/>
    <property type="project" value="UniProtKB-UniRule"/>
</dbReference>
<evidence type="ECO:0000256" key="4">
    <source>
        <dbReference type="ARBA" id="ARBA00022490"/>
    </source>
</evidence>
<dbReference type="Pfam" id="PF03465">
    <property type="entry name" value="eRF1_3"/>
    <property type="match status" value="1"/>
</dbReference>
<dbReference type="InterPro" id="IPR005141">
    <property type="entry name" value="eRF1_2"/>
</dbReference>
<dbReference type="Proteomes" id="UP000077066">
    <property type="component" value="Unassembled WGS sequence"/>
</dbReference>
<protein>
    <recommendedName>
        <fullName evidence="9">Protein pelota homolog</fullName>
        <ecNumber evidence="9">3.1.-.-</ecNumber>
    </recommendedName>
</protein>
<dbReference type="InterPro" id="IPR042226">
    <property type="entry name" value="eFR1_2_sf"/>
</dbReference>
<comment type="similarity">
    <text evidence="3 9">Belongs to the eukaryotic release factor 1 family. Pelota subfamily.</text>
</comment>
<dbReference type="PATRIC" id="fig|55758.3.peg.1418"/>
<dbReference type="SUPFAM" id="SSF53137">
    <property type="entry name" value="Translational machinery components"/>
    <property type="match status" value="1"/>
</dbReference>
<dbReference type="GO" id="GO:0071025">
    <property type="term" value="P:RNA surveillance"/>
    <property type="evidence" value="ECO:0007669"/>
    <property type="project" value="InterPro"/>
</dbReference>
<keyword evidence="5 9" id="KW-0540">Nuclease</keyword>
<evidence type="ECO:0000313" key="11">
    <source>
        <dbReference type="EMBL" id="KZX12056.1"/>
    </source>
</evidence>
<dbReference type="SUPFAM" id="SSF55315">
    <property type="entry name" value="L30e-like"/>
    <property type="match status" value="1"/>
</dbReference>
<dbReference type="EMBL" id="LWMT01000236">
    <property type="protein sequence ID" value="KZX12056.1"/>
    <property type="molecule type" value="Genomic_DNA"/>
</dbReference>
<comment type="function">
    <text evidence="9">May function in recognizing stalled ribosomes, interact with stem-loop structures in stalled mRNA molecules, and effect endonucleolytic cleavage of the mRNA. May play a role in the release non-functional ribosomes and degradation of damaged mRNAs. Has endoribonuclease activity.</text>
</comment>
<comment type="domain">
    <text evidence="9">The N-terminal domain has the RNA-binding Sm fold. It harbors the endoribonuclease activity.</text>
</comment>
<dbReference type="GO" id="GO:0070651">
    <property type="term" value="P:nonfunctional rRNA decay"/>
    <property type="evidence" value="ECO:0007669"/>
    <property type="project" value="TreeGrafter"/>
</dbReference>
<dbReference type="SMART" id="SM01194">
    <property type="entry name" value="eRF1_1"/>
    <property type="match status" value="1"/>
</dbReference>
<dbReference type="GO" id="GO:0032790">
    <property type="term" value="P:ribosome disassembly"/>
    <property type="evidence" value="ECO:0007669"/>
    <property type="project" value="TreeGrafter"/>
</dbReference>
<keyword evidence="7 9" id="KW-0255">Endonuclease</keyword>
<comment type="subcellular location">
    <subcellularLocation>
        <location evidence="2 9">Cytoplasm</location>
    </subcellularLocation>
</comment>
<dbReference type="InterPro" id="IPR005142">
    <property type="entry name" value="eRF1_3"/>
</dbReference>
<dbReference type="Pfam" id="PF26356">
    <property type="entry name" value="Pelota_N"/>
    <property type="match status" value="1"/>
</dbReference>
<evidence type="ECO:0000256" key="2">
    <source>
        <dbReference type="ARBA" id="ARBA00004496"/>
    </source>
</evidence>
<evidence type="ECO:0000256" key="1">
    <source>
        <dbReference type="ARBA" id="ARBA00001968"/>
    </source>
</evidence>
<dbReference type="GO" id="GO:0016787">
    <property type="term" value="F:hydrolase activity"/>
    <property type="evidence" value="ECO:0007669"/>
    <property type="project" value="UniProtKB-KW"/>
</dbReference>
<evidence type="ECO:0000256" key="5">
    <source>
        <dbReference type="ARBA" id="ARBA00022722"/>
    </source>
</evidence>
<dbReference type="EC" id="3.1.-.-" evidence="9"/>
<dbReference type="PANTHER" id="PTHR10853:SF0">
    <property type="entry name" value="PROTEIN PELOTA HOMOLOG"/>
    <property type="match status" value="1"/>
</dbReference>
<evidence type="ECO:0000256" key="9">
    <source>
        <dbReference type="HAMAP-Rule" id="MF_01853"/>
    </source>
</evidence>
<evidence type="ECO:0000256" key="7">
    <source>
        <dbReference type="ARBA" id="ARBA00022759"/>
    </source>
</evidence>
<dbReference type="STRING" id="55758.MBFIL_12390"/>
<comment type="subunit">
    <text evidence="9">Monomer.</text>
</comment>
<dbReference type="Gene3D" id="3.30.1330.30">
    <property type="match status" value="1"/>
</dbReference>
<comment type="caution">
    <text evidence="11">The sequence shown here is derived from an EMBL/GenBank/DDBJ whole genome shotgun (WGS) entry which is preliminary data.</text>
</comment>